<evidence type="ECO:0000313" key="2">
    <source>
        <dbReference type="Proteomes" id="UP000250744"/>
    </source>
</evidence>
<dbReference type="Proteomes" id="UP000250744">
    <property type="component" value="Unassembled WGS sequence"/>
</dbReference>
<dbReference type="OrthoDB" id="9814331at2"/>
<comment type="caution">
    <text evidence="1">The sequence shown here is derived from an EMBL/GenBank/DDBJ whole genome shotgun (WGS) entry which is preliminary data.</text>
</comment>
<proteinExistence type="predicted"/>
<dbReference type="RefSeq" id="WP_112159684.1">
    <property type="nucleotide sequence ID" value="NZ_QKRX01000009.1"/>
</dbReference>
<gene>
    <name evidence="1" type="ORF">DN062_12630</name>
</gene>
<protein>
    <recommendedName>
        <fullName evidence="3">Alpha/beta hydrolase</fullName>
    </recommendedName>
</protein>
<evidence type="ECO:0000313" key="1">
    <source>
        <dbReference type="EMBL" id="RAU17530.1"/>
    </source>
</evidence>
<sequence>MSHSSVQYCPKSFAVPIIFVPGLMGSRLRIKQDKRIVWEPLDNIGNAIRLARSNAVEKRAELIGLDAAPYSPDYLEVDLGESNPQHPFLQERIDRGWGGVLQGSYSGFLAWLQVSATLPENGLLPRGCSALHYEVWAPPYNWTDDNLNSGRDLGDTVRKALEGTAKKYQGTDVQVLKPIIITHSMGGLVSRAYTQLHGGAEEVHGVIHGALPCEGAPAAYKRILAGFEGAGIERHVLGANQQEVTATAANMPGVLQLLPNQWHKTVNGAKAWLHCTGKDGSKLWSKPAANPYSEIYSNQSDWWRLVYKEHLNPGSDNESEAYISYVKALKNAESFHAQLGPSAFHPNPRMFYSDDTEHSSWDSVEWKQTETEDIPPDDTFQDTNGRGIFTWSRMVLVVDFGGFEPVPRLITHYELQPANAPGDGTVHSGSGLHVSGPMSLPINPGFEHQPAFDSKEARRLTKEWLFEMVEEQL</sequence>
<dbReference type="EMBL" id="QKRX01000009">
    <property type="protein sequence ID" value="RAU17530.1"/>
    <property type="molecule type" value="Genomic_DNA"/>
</dbReference>
<organism evidence="1 2">
    <name type="scientific">Nitrincola tibetensis</name>
    <dbReference type="NCBI Taxonomy" id="2219697"/>
    <lineage>
        <taxon>Bacteria</taxon>
        <taxon>Pseudomonadati</taxon>
        <taxon>Pseudomonadota</taxon>
        <taxon>Gammaproteobacteria</taxon>
        <taxon>Oceanospirillales</taxon>
        <taxon>Oceanospirillaceae</taxon>
        <taxon>Nitrincola</taxon>
    </lineage>
</organism>
<dbReference type="Gene3D" id="3.40.50.1820">
    <property type="entry name" value="alpha/beta hydrolase"/>
    <property type="match status" value="1"/>
</dbReference>
<dbReference type="AlphaFoldDB" id="A0A364NKL2"/>
<accession>A0A364NKL2</accession>
<name>A0A364NKL2_9GAMM</name>
<dbReference type="SUPFAM" id="SSF53474">
    <property type="entry name" value="alpha/beta-Hydrolases"/>
    <property type="match status" value="1"/>
</dbReference>
<dbReference type="InterPro" id="IPR029058">
    <property type="entry name" value="AB_hydrolase_fold"/>
</dbReference>
<reference evidence="1 2" key="1">
    <citation type="submission" date="2018-06" db="EMBL/GenBank/DDBJ databases">
        <title>Nitrincola tibetense sp. nov., isolated from Lake XuguoCo on Tibetan Plateau.</title>
        <authorList>
            <person name="Xing P."/>
        </authorList>
    </citation>
    <scope>NUCLEOTIDE SEQUENCE [LARGE SCALE GENOMIC DNA]</scope>
    <source>
        <strain evidence="2">xg18</strain>
    </source>
</reference>
<evidence type="ECO:0008006" key="3">
    <source>
        <dbReference type="Google" id="ProtNLM"/>
    </source>
</evidence>
<keyword evidence="2" id="KW-1185">Reference proteome</keyword>